<dbReference type="PANTHER" id="PTHR34137">
    <property type="entry name" value="EXODEOXYRIBONUCLEASE 7 SMALL SUBUNIT"/>
    <property type="match status" value="1"/>
</dbReference>
<dbReference type="GO" id="GO:0009318">
    <property type="term" value="C:exodeoxyribonuclease VII complex"/>
    <property type="evidence" value="ECO:0007669"/>
    <property type="project" value="UniProtKB-UniRule"/>
</dbReference>
<comment type="subunit">
    <text evidence="6">Heterooligomer composed of large and small subunits.</text>
</comment>
<comment type="similarity">
    <text evidence="1 6">Belongs to the XseB family.</text>
</comment>
<reference evidence="8 9" key="1">
    <citation type="submission" date="2017-08" db="EMBL/GenBank/DDBJ databases">
        <title>Infants hospitalized years apart are colonized by the same room-sourced microbial strains.</title>
        <authorList>
            <person name="Brooks B."/>
            <person name="Olm M.R."/>
            <person name="Firek B.A."/>
            <person name="Baker R."/>
            <person name="Thomas B.C."/>
            <person name="Morowitz M.J."/>
            <person name="Banfield J.F."/>
        </authorList>
    </citation>
    <scope>NUCLEOTIDE SEQUENCE [LARGE SCALE GENOMIC DNA]</scope>
    <source>
        <strain evidence="8">S2_003_000_R1_3</strain>
    </source>
</reference>
<keyword evidence="3 6" id="KW-0540">Nuclease</keyword>
<feature type="compositionally biased region" description="Polar residues" evidence="7">
    <location>
        <begin position="10"/>
        <end position="19"/>
    </location>
</feature>
<evidence type="ECO:0000256" key="1">
    <source>
        <dbReference type="ARBA" id="ARBA00009998"/>
    </source>
</evidence>
<evidence type="ECO:0000256" key="6">
    <source>
        <dbReference type="HAMAP-Rule" id="MF_00337"/>
    </source>
</evidence>
<dbReference type="HAMAP" id="MF_00337">
    <property type="entry name" value="Exonuc_7_S"/>
    <property type="match status" value="1"/>
</dbReference>
<feature type="compositionally biased region" description="Acidic residues" evidence="7">
    <location>
        <begin position="89"/>
        <end position="98"/>
    </location>
</feature>
<comment type="subcellular location">
    <subcellularLocation>
        <location evidence="6">Cytoplasm</location>
    </subcellularLocation>
</comment>
<comment type="caution">
    <text evidence="8">The sequence shown here is derived from an EMBL/GenBank/DDBJ whole genome shotgun (WGS) entry which is preliminary data.</text>
</comment>
<keyword evidence="4 6" id="KW-0378">Hydrolase</keyword>
<accession>A0A2W5SS10</accession>
<evidence type="ECO:0000256" key="5">
    <source>
        <dbReference type="ARBA" id="ARBA00022839"/>
    </source>
</evidence>
<dbReference type="PANTHER" id="PTHR34137:SF1">
    <property type="entry name" value="EXODEOXYRIBONUCLEASE 7 SMALL SUBUNIT"/>
    <property type="match status" value="1"/>
</dbReference>
<keyword evidence="5 6" id="KW-0269">Exonuclease</keyword>
<dbReference type="GO" id="GO:0008855">
    <property type="term" value="F:exodeoxyribonuclease VII activity"/>
    <property type="evidence" value="ECO:0007669"/>
    <property type="project" value="UniProtKB-UniRule"/>
</dbReference>
<evidence type="ECO:0000256" key="2">
    <source>
        <dbReference type="ARBA" id="ARBA00022490"/>
    </source>
</evidence>
<dbReference type="RefSeq" id="WP_303734551.1">
    <property type="nucleotide sequence ID" value="NZ_CAKZHK010000008.1"/>
</dbReference>
<dbReference type="GO" id="GO:0006308">
    <property type="term" value="P:DNA catabolic process"/>
    <property type="evidence" value="ECO:0007669"/>
    <property type="project" value="UniProtKB-UniRule"/>
</dbReference>
<organism evidence="8 9">
    <name type="scientific">Corynebacterium kroppenstedtii</name>
    <dbReference type="NCBI Taxonomy" id="161879"/>
    <lineage>
        <taxon>Bacteria</taxon>
        <taxon>Bacillati</taxon>
        <taxon>Actinomycetota</taxon>
        <taxon>Actinomycetes</taxon>
        <taxon>Mycobacteriales</taxon>
        <taxon>Corynebacteriaceae</taxon>
        <taxon>Corynebacterium</taxon>
    </lineage>
</organism>
<dbReference type="NCBIfam" id="TIGR01280">
    <property type="entry name" value="xseB"/>
    <property type="match status" value="1"/>
</dbReference>
<feature type="compositionally biased region" description="Low complexity" evidence="7">
    <location>
        <begin position="99"/>
        <end position="111"/>
    </location>
</feature>
<dbReference type="EMBL" id="QFRA01000006">
    <property type="protein sequence ID" value="PZR05500.1"/>
    <property type="molecule type" value="Genomic_DNA"/>
</dbReference>
<protein>
    <recommendedName>
        <fullName evidence="6">Exodeoxyribonuclease 7 small subunit</fullName>
        <ecNumber evidence="6">3.1.11.6</ecNumber>
    </recommendedName>
    <alternativeName>
        <fullName evidence="6">Exodeoxyribonuclease VII small subunit</fullName>
        <shortName evidence="6">Exonuclease VII small subunit</shortName>
    </alternativeName>
</protein>
<dbReference type="EC" id="3.1.11.6" evidence="6"/>
<dbReference type="InterPro" id="IPR003761">
    <property type="entry name" value="Exonuc_VII_S"/>
</dbReference>
<dbReference type="InterPro" id="IPR037004">
    <property type="entry name" value="Exonuc_VII_ssu_sf"/>
</dbReference>
<evidence type="ECO:0000313" key="8">
    <source>
        <dbReference type="EMBL" id="PZR05500.1"/>
    </source>
</evidence>
<sequence>MTQPDRNDSDSFTIGSGESNPRFKPVEELSYEEARQELIEVVRILELGQMSLDESLLYWERGEALARTCEDYLEGARDRVEKALKDSDYAEGDDDASDGADSPADGSGFAS</sequence>
<evidence type="ECO:0000256" key="7">
    <source>
        <dbReference type="SAM" id="MobiDB-lite"/>
    </source>
</evidence>
<evidence type="ECO:0000256" key="4">
    <source>
        <dbReference type="ARBA" id="ARBA00022801"/>
    </source>
</evidence>
<feature type="region of interest" description="Disordered" evidence="7">
    <location>
        <begin position="83"/>
        <end position="111"/>
    </location>
</feature>
<feature type="region of interest" description="Disordered" evidence="7">
    <location>
        <begin position="1"/>
        <end position="26"/>
    </location>
</feature>
<dbReference type="AlphaFoldDB" id="A0A2W5SS10"/>
<comment type="function">
    <text evidence="6">Bidirectionally degrades single-stranded DNA into large acid-insoluble oligonucleotides, which are then degraded further into small acid-soluble oligonucleotides.</text>
</comment>
<dbReference type="Gene3D" id="1.10.287.1040">
    <property type="entry name" value="Exonuclease VII, small subunit"/>
    <property type="match status" value="1"/>
</dbReference>
<dbReference type="Proteomes" id="UP000249432">
    <property type="component" value="Unassembled WGS sequence"/>
</dbReference>
<keyword evidence="2 6" id="KW-0963">Cytoplasm</keyword>
<proteinExistence type="inferred from homology"/>
<dbReference type="SUPFAM" id="SSF116842">
    <property type="entry name" value="XseB-like"/>
    <property type="match status" value="1"/>
</dbReference>
<evidence type="ECO:0000256" key="3">
    <source>
        <dbReference type="ARBA" id="ARBA00022722"/>
    </source>
</evidence>
<comment type="catalytic activity">
    <reaction evidence="6">
        <text>Exonucleolytic cleavage in either 5'- to 3'- or 3'- to 5'-direction to yield nucleoside 5'-phosphates.</text>
        <dbReference type="EC" id="3.1.11.6"/>
    </reaction>
</comment>
<dbReference type="Pfam" id="PF02609">
    <property type="entry name" value="Exonuc_VII_S"/>
    <property type="match status" value="1"/>
</dbReference>
<dbReference type="GO" id="GO:0005829">
    <property type="term" value="C:cytosol"/>
    <property type="evidence" value="ECO:0007669"/>
    <property type="project" value="TreeGrafter"/>
</dbReference>
<name>A0A2W5SS10_9CORY</name>
<dbReference type="NCBIfam" id="NF002139">
    <property type="entry name" value="PRK00977.1-3"/>
    <property type="match status" value="1"/>
</dbReference>
<evidence type="ECO:0000313" key="9">
    <source>
        <dbReference type="Proteomes" id="UP000249432"/>
    </source>
</evidence>
<gene>
    <name evidence="6" type="primary">xseB</name>
    <name evidence="8" type="ORF">DI525_04280</name>
</gene>